<evidence type="ECO:0000313" key="3">
    <source>
        <dbReference type="Proteomes" id="UP000807769"/>
    </source>
</evidence>
<dbReference type="GeneID" id="64634146"/>
<evidence type="ECO:0000313" key="2">
    <source>
        <dbReference type="EMBL" id="KAG1816801.1"/>
    </source>
</evidence>
<organism evidence="2 3">
    <name type="scientific">Suillus subaureus</name>
    <dbReference type="NCBI Taxonomy" id="48587"/>
    <lineage>
        <taxon>Eukaryota</taxon>
        <taxon>Fungi</taxon>
        <taxon>Dikarya</taxon>
        <taxon>Basidiomycota</taxon>
        <taxon>Agaricomycotina</taxon>
        <taxon>Agaricomycetes</taxon>
        <taxon>Agaricomycetidae</taxon>
        <taxon>Boletales</taxon>
        <taxon>Suillineae</taxon>
        <taxon>Suillaceae</taxon>
        <taxon>Suillus</taxon>
    </lineage>
</organism>
<dbReference type="RefSeq" id="XP_041193361.1">
    <property type="nucleotide sequence ID" value="XM_041340130.1"/>
</dbReference>
<comment type="caution">
    <text evidence="2">The sequence shown here is derived from an EMBL/GenBank/DDBJ whole genome shotgun (WGS) entry which is preliminary data.</text>
</comment>
<proteinExistence type="predicted"/>
<dbReference type="InterPro" id="IPR015943">
    <property type="entry name" value="WD40/YVTN_repeat-like_dom_sf"/>
</dbReference>
<feature type="compositionally biased region" description="Basic residues" evidence="1">
    <location>
        <begin position="224"/>
        <end position="236"/>
    </location>
</feature>
<dbReference type="AlphaFoldDB" id="A0A9P7JE11"/>
<dbReference type="Proteomes" id="UP000807769">
    <property type="component" value="Unassembled WGS sequence"/>
</dbReference>
<dbReference type="InterPro" id="IPR011044">
    <property type="entry name" value="Quino_amine_DH_bsu"/>
</dbReference>
<accession>A0A9P7JE11</accession>
<protein>
    <submittedName>
        <fullName evidence="2">Uncharacterized protein</fullName>
    </submittedName>
</protein>
<sequence length="318" mass="35321">MDTRTNEEESENFWWAVCEYSPDDNIIVTGGGHDYGLKVWDANTGELLKTLQIGIAIGCLAWASDTKLIARCGSFANRLKKFDVPAWTETAVLEQNCIGDEPNGFTSIALSLNERILASNTVKKPSLEAYTTRQRDPPVKDARRIPRGFFDDARDFDTSHGVAYHERRDHHTLSTPQFLLGRLTSLWRRPDSSGETERETISRPHPLNWAQSSSLAFEVPCTRGKPRNYHARKKKPSASSSQPLNPHSTQQPGTATQTSSSQGPSTIATTSEAPPVAYTILATGTTSRRNIPVTQAGYWIRFLLWIGCASVEYTDGLH</sequence>
<dbReference type="Gene3D" id="2.130.10.10">
    <property type="entry name" value="YVTN repeat-like/Quinoprotein amine dehydrogenase"/>
    <property type="match status" value="1"/>
</dbReference>
<feature type="region of interest" description="Disordered" evidence="1">
    <location>
        <begin position="221"/>
        <end position="271"/>
    </location>
</feature>
<dbReference type="OrthoDB" id="538223at2759"/>
<gene>
    <name evidence="2" type="ORF">BJ212DRAFT_1480653</name>
</gene>
<evidence type="ECO:0000256" key="1">
    <source>
        <dbReference type="SAM" id="MobiDB-lite"/>
    </source>
</evidence>
<feature type="compositionally biased region" description="Polar residues" evidence="1">
    <location>
        <begin position="237"/>
        <end position="271"/>
    </location>
</feature>
<name>A0A9P7JE11_9AGAM</name>
<reference evidence="2" key="1">
    <citation type="journal article" date="2020" name="New Phytol.">
        <title>Comparative genomics reveals dynamic genome evolution in host specialist ectomycorrhizal fungi.</title>
        <authorList>
            <person name="Lofgren L.A."/>
            <person name="Nguyen N.H."/>
            <person name="Vilgalys R."/>
            <person name="Ruytinx J."/>
            <person name="Liao H.L."/>
            <person name="Branco S."/>
            <person name="Kuo A."/>
            <person name="LaButti K."/>
            <person name="Lipzen A."/>
            <person name="Andreopoulos W."/>
            <person name="Pangilinan J."/>
            <person name="Riley R."/>
            <person name="Hundley H."/>
            <person name="Na H."/>
            <person name="Barry K."/>
            <person name="Grigoriev I.V."/>
            <person name="Stajich J.E."/>
            <person name="Kennedy P.G."/>
        </authorList>
    </citation>
    <scope>NUCLEOTIDE SEQUENCE</scope>
    <source>
        <strain evidence="2">MN1</strain>
    </source>
</reference>
<dbReference type="EMBL" id="JABBWG010000015">
    <property type="protein sequence ID" value="KAG1816801.1"/>
    <property type="molecule type" value="Genomic_DNA"/>
</dbReference>
<keyword evidence="3" id="KW-1185">Reference proteome</keyword>
<dbReference type="SUPFAM" id="SSF50969">
    <property type="entry name" value="YVTN repeat-like/Quinoprotein amine dehydrogenase"/>
    <property type="match status" value="1"/>
</dbReference>